<keyword evidence="3" id="KW-0964">Secreted</keyword>
<evidence type="ECO:0000256" key="2">
    <source>
        <dbReference type="ARBA" id="ARBA00011083"/>
    </source>
</evidence>
<accession>A0AAN8WIP2</accession>
<evidence type="ECO:0000256" key="1">
    <source>
        <dbReference type="ARBA" id="ARBA00004239"/>
    </source>
</evidence>
<dbReference type="GO" id="GO:0005773">
    <property type="term" value="C:vacuole"/>
    <property type="evidence" value="ECO:0007669"/>
    <property type="project" value="TreeGrafter"/>
</dbReference>
<dbReference type="InterPro" id="IPR011697">
    <property type="entry name" value="Peptidase_C26"/>
</dbReference>
<feature type="active site" evidence="7">
    <location>
        <position position="316"/>
    </location>
</feature>
<protein>
    <recommendedName>
        <fullName evidence="7">folate gamma-glutamyl hydrolase</fullName>
        <ecNumber evidence="7">3.4.19.9</ecNumber>
    </recommendedName>
</protein>
<sequence>MPSIKGTSIYNRPIIGILSQEIHESLTDDLAELMNNEHNVEFINVNRERAMTMDRFEYRKRAPQDNPEEIETARPELRTASTEFKASTQMTLNEGDSFSTPSIAGSFEEALTSAQDAIVSKNATYIGASYVKFVEAAGARVVPIFINKDKEYYEHILESVNGVLFPGGAVAINDASGYGRAGKIIYEIAREMNHRGDVFPLWGTCLGFELMMGLAANGNEIRTSCDAQNKADYLKLDTHYADGYLLRHLPKKLLKAITTEPITSNFHKFCVTPKNFTAFGVDKFYRALAFSADRRGVEYVAAAEAWEYPFFAVQFHPEKTPYEWTTKSGHDHIPHSSAAVNLANYFAQVFVNYARRNNHKFSDASEETRSLIYNFSPIYTGQYSPMEQIYIF</sequence>
<evidence type="ECO:0000313" key="8">
    <source>
        <dbReference type="EMBL" id="KAK7066766.1"/>
    </source>
</evidence>
<name>A0AAN8WIP2_HALRR</name>
<feature type="active site" description="Nucleophile" evidence="6 7">
    <location>
        <position position="205"/>
    </location>
</feature>
<evidence type="ECO:0000313" key="9">
    <source>
        <dbReference type="Proteomes" id="UP001381693"/>
    </source>
</evidence>
<dbReference type="InterPro" id="IPR015527">
    <property type="entry name" value="Pept_C26_g-glut_hydrolase"/>
</dbReference>
<keyword evidence="9" id="KW-1185">Reference proteome</keyword>
<dbReference type="GO" id="GO:0046900">
    <property type="term" value="P:tetrahydrofolylpolyglutamate metabolic process"/>
    <property type="evidence" value="ECO:0007669"/>
    <property type="project" value="TreeGrafter"/>
</dbReference>
<evidence type="ECO:0000256" key="4">
    <source>
        <dbReference type="ARBA" id="ARBA00022729"/>
    </source>
</evidence>
<proteinExistence type="inferred from homology"/>
<dbReference type="SUPFAM" id="SSF52317">
    <property type="entry name" value="Class I glutamine amidotransferase-like"/>
    <property type="match status" value="1"/>
</dbReference>
<dbReference type="EMBL" id="JAXCGZ010019031">
    <property type="protein sequence ID" value="KAK7066766.1"/>
    <property type="molecule type" value="Genomic_DNA"/>
</dbReference>
<dbReference type="GO" id="GO:0034722">
    <property type="term" value="F:gamma-glutamyl-peptidase activity"/>
    <property type="evidence" value="ECO:0007669"/>
    <property type="project" value="UniProtKB-UniRule"/>
</dbReference>
<dbReference type="Pfam" id="PF07722">
    <property type="entry name" value="Peptidase_C26"/>
    <property type="match status" value="1"/>
</dbReference>
<keyword evidence="5 7" id="KW-0378">Hydrolase</keyword>
<dbReference type="PROSITE" id="PS51273">
    <property type="entry name" value="GATASE_TYPE_1"/>
    <property type="match status" value="1"/>
</dbReference>
<dbReference type="InterPro" id="IPR029062">
    <property type="entry name" value="Class_I_gatase-like"/>
</dbReference>
<dbReference type="AlphaFoldDB" id="A0AAN8WIP2"/>
<dbReference type="PANTHER" id="PTHR11315:SF0">
    <property type="entry name" value="FOLATE GAMMA-GLUTAMYL HYDROLASE"/>
    <property type="match status" value="1"/>
</dbReference>
<dbReference type="FunFam" id="3.40.50.880:FF:000024">
    <property type="entry name" value="Folate gamma-glutamyl hydrolase"/>
    <property type="match status" value="1"/>
</dbReference>
<evidence type="ECO:0000256" key="7">
    <source>
        <dbReference type="PROSITE-ProRule" id="PRU00607"/>
    </source>
</evidence>
<comment type="catalytic activity">
    <reaction evidence="7">
        <text>(6S)-5,6,7,8-tetrahydrofolyl-(gamma-L-Glu)(n) + (n-1) H2O = (6S)-5,6,7,8-tetrahydrofolate + (n-1) L-glutamate</text>
        <dbReference type="Rhea" id="RHEA:56784"/>
        <dbReference type="Rhea" id="RHEA-COMP:14738"/>
        <dbReference type="ChEBI" id="CHEBI:15377"/>
        <dbReference type="ChEBI" id="CHEBI:29985"/>
        <dbReference type="ChEBI" id="CHEBI:57453"/>
        <dbReference type="ChEBI" id="CHEBI:141005"/>
        <dbReference type="EC" id="3.4.19.9"/>
    </reaction>
</comment>
<evidence type="ECO:0000256" key="3">
    <source>
        <dbReference type="ARBA" id="ARBA00022525"/>
    </source>
</evidence>
<dbReference type="GO" id="GO:0005576">
    <property type="term" value="C:extracellular region"/>
    <property type="evidence" value="ECO:0007669"/>
    <property type="project" value="UniProtKB-SubCell"/>
</dbReference>
<evidence type="ECO:0000256" key="5">
    <source>
        <dbReference type="ARBA" id="ARBA00022801"/>
    </source>
</evidence>
<comment type="similarity">
    <text evidence="2">Belongs to the peptidase C26 family.</text>
</comment>
<comment type="subcellular location">
    <subcellularLocation>
        <location evidence="1">Secreted</location>
        <location evidence="1">Extracellular space</location>
    </subcellularLocation>
</comment>
<dbReference type="Gene3D" id="3.40.50.880">
    <property type="match status" value="1"/>
</dbReference>
<keyword evidence="4" id="KW-0732">Signal</keyword>
<organism evidence="8 9">
    <name type="scientific">Halocaridina rubra</name>
    <name type="common">Hawaiian red shrimp</name>
    <dbReference type="NCBI Taxonomy" id="373956"/>
    <lineage>
        <taxon>Eukaryota</taxon>
        <taxon>Metazoa</taxon>
        <taxon>Ecdysozoa</taxon>
        <taxon>Arthropoda</taxon>
        <taxon>Crustacea</taxon>
        <taxon>Multicrustacea</taxon>
        <taxon>Malacostraca</taxon>
        <taxon>Eumalacostraca</taxon>
        <taxon>Eucarida</taxon>
        <taxon>Decapoda</taxon>
        <taxon>Pleocyemata</taxon>
        <taxon>Caridea</taxon>
        <taxon>Atyoidea</taxon>
        <taxon>Atyidae</taxon>
        <taxon>Halocaridina</taxon>
    </lineage>
</organism>
<dbReference type="EC" id="3.4.19.9" evidence="7"/>
<reference evidence="8 9" key="1">
    <citation type="submission" date="2023-11" db="EMBL/GenBank/DDBJ databases">
        <title>Halocaridina rubra genome assembly.</title>
        <authorList>
            <person name="Smith C."/>
        </authorList>
    </citation>
    <scope>NUCLEOTIDE SEQUENCE [LARGE SCALE GENOMIC DNA]</scope>
    <source>
        <strain evidence="8">EP-1</strain>
        <tissue evidence="8">Whole</tissue>
    </source>
</reference>
<evidence type="ECO:0000256" key="6">
    <source>
        <dbReference type="PIRSR" id="PIRSR615527-1"/>
    </source>
</evidence>
<dbReference type="Proteomes" id="UP001381693">
    <property type="component" value="Unassembled WGS sequence"/>
</dbReference>
<dbReference type="PROSITE" id="PS51275">
    <property type="entry name" value="PEPTIDASE_C26_GGH"/>
    <property type="match status" value="1"/>
</dbReference>
<comment type="caution">
    <text evidence="8">The sequence shown here is derived from an EMBL/GenBank/DDBJ whole genome shotgun (WGS) entry which is preliminary data.</text>
</comment>
<dbReference type="PANTHER" id="PTHR11315">
    <property type="entry name" value="PROTEASE FAMILY C26 GAMMA-GLUTAMYL HYDROLASE"/>
    <property type="match status" value="1"/>
</dbReference>
<feature type="active site" description="Proton donor" evidence="6">
    <location>
        <position position="316"/>
    </location>
</feature>
<gene>
    <name evidence="8" type="ORF">SK128_001886</name>
</gene>